<gene>
    <name evidence="2" type="ORF">IAB12_05740</name>
</gene>
<feature type="chain" id="PRO_5038867633" description="Outer membrane efflux protein" evidence="1">
    <location>
        <begin position="20"/>
        <end position="480"/>
    </location>
</feature>
<reference evidence="2" key="2">
    <citation type="submission" date="2021-04" db="EMBL/GenBank/DDBJ databases">
        <authorList>
            <person name="Gilroy R."/>
        </authorList>
    </citation>
    <scope>NUCLEOTIDE SEQUENCE</scope>
    <source>
        <strain evidence="2">Gambia11-129</strain>
    </source>
</reference>
<evidence type="ECO:0000256" key="1">
    <source>
        <dbReference type="SAM" id="SignalP"/>
    </source>
</evidence>
<comment type="caution">
    <text evidence="2">The sequence shown here is derived from an EMBL/GenBank/DDBJ whole genome shotgun (WGS) entry which is preliminary data.</text>
</comment>
<dbReference type="Gene3D" id="1.20.1600.10">
    <property type="entry name" value="Outer membrane efflux proteins (OEP)"/>
    <property type="match status" value="1"/>
</dbReference>
<sequence length="480" mass="52357">MRKIIILLLIAILPFSLFAADYSEIIAKAKDSSRTLENAEIAYQNSLLKNEEASRSEDVSYSVSAKATPINTSFDNMENGSMEVSELSASIVIPSSSSVKSGERMTNATTVTVSSPLSAGYDGAFSIWPSVSASHTFDLSSSEGKYKKTLQDSQNTLTIEQTYKNALLSFEKSIISQMQSILSTEKSIRTSENALEIAKKSMEDIKALGTYSEGSVNWRKAELEKKKTENSLSSLYEQYENAKEQFYTATGLEWNGLENIPEPNLELVSLESGNTDVRLSYIESELARLEAESSDTSTLSVSGSLGASYKNSKAKANAKGVAPVQNTVTGSAGVSYKGDNWSIGADVSLTSTKDFSYTPQLTISGSWSSSSTSDITEKTNANNAIKASNDYIDSLTNYTIEGMSLAQKINAFNLDYALLKEELEYQRQSYELTKESYDAGLASESELESAALAFENAEADVEIKKLEGLELEYDILIYSL</sequence>
<feature type="signal peptide" evidence="1">
    <location>
        <begin position="1"/>
        <end position="19"/>
    </location>
</feature>
<organism evidence="2 3">
    <name type="scientific">Candidatus Ornithospirochaeta avicola</name>
    <dbReference type="NCBI Taxonomy" id="2840896"/>
    <lineage>
        <taxon>Bacteria</taxon>
        <taxon>Pseudomonadati</taxon>
        <taxon>Spirochaetota</taxon>
        <taxon>Spirochaetia</taxon>
        <taxon>Spirochaetales</taxon>
        <taxon>Spirochaetaceae</taxon>
        <taxon>Spirochaetaceae incertae sedis</taxon>
        <taxon>Candidatus Ornithospirochaeta</taxon>
    </lineage>
</organism>
<name>A0A9D1PTW8_9SPIO</name>
<dbReference type="EMBL" id="DXHU01000022">
    <property type="protein sequence ID" value="HIV99257.1"/>
    <property type="molecule type" value="Genomic_DNA"/>
</dbReference>
<protein>
    <recommendedName>
        <fullName evidence="4">Outer membrane efflux protein</fullName>
    </recommendedName>
</protein>
<keyword evidence="1" id="KW-0732">Signal</keyword>
<dbReference type="AlphaFoldDB" id="A0A9D1PTW8"/>
<dbReference type="Proteomes" id="UP000823936">
    <property type="component" value="Unassembled WGS sequence"/>
</dbReference>
<accession>A0A9D1PTW8</accession>
<dbReference type="SUPFAM" id="SSF56954">
    <property type="entry name" value="Outer membrane efflux proteins (OEP)"/>
    <property type="match status" value="2"/>
</dbReference>
<proteinExistence type="predicted"/>
<evidence type="ECO:0000313" key="3">
    <source>
        <dbReference type="Proteomes" id="UP000823936"/>
    </source>
</evidence>
<evidence type="ECO:0000313" key="2">
    <source>
        <dbReference type="EMBL" id="HIV99257.1"/>
    </source>
</evidence>
<evidence type="ECO:0008006" key="4">
    <source>
        <dbReference type="Google" id="ProtNLM"/>
    </source>
</evidence>
<reference evidence="2" key="1">
    <citation type="journal article" date="2021" name="PeerJ">
        <title>Extensive microbial diversity within the chicken gut microbiome revealed by metagenomics and culture.</title>
        <authorList>
            <person name="Gilroy R."/>
            <person name="Ravi A."/>
            <person name="Getino M."/>
            <person name="Pursley I."/>
            <person name="Horton D.L."/>
            <person name="Alikhan N.F."/>
            <person name="Baker D."/>
            <person name="Gharbi K."/>
            <person name="Hall N."/>
            <person name="Watson M."/>
            <person name="Adriaenssens E.M."/>
            <person name="Foster-Nyarko E."/>
            <person name="Jarju S."/>
            <person name="Secka A."/>
            <person name="Antonio M."/>
            <person name="Oren A."/>
            <person name="Chaudhuri R.R."/>
            <person name="La Ragione R."/>
            <person name="Hildebrand F."/>
            <person name="Pallen M.J."/>
        </authorList>
    </citation>
    <scope>NUCLEOTIDE SEQUENCE</scope>
    <source>
        <strain evidence="2">Gambia11-129</strain>
    </source>
</reference>